<evidence type="ECO:0000256" key="5">
    <source>
        <dbReference type="ARBA" id="ARBA00023014"/>
    </source>
</evidence>
<dbReference type="PANTHER" id="PTHR43409">
    <property type="entry name" value="ANAEROBIC MAGNESIUM-PROTOPORPHYRIN IX MONOMETHYL ESTER CYCLASE-RELATED"/>
    <property type="match status" value="1"/>
</dbReference>
<accession>X1HVI8</accession>
<gene>
    <name evidence="7" type="ORF">S03H2_35581</name>
</gene>
<dbReference type="InterPro" id="IPR006158">
    <property type="entry name" value="Cobalamin-bd"/>
</dbReference>
<dbReference type="PANTHER" id="PTHR43409:SF7">
    <property type="entry name" value="BLL1977 PROTEIN"/>
    <property type="match status" value="1"/>
</dbReference>
<dbReference type="InterPro" id="IPR051198">
    <property type="entry name" value="BchE-like"/>
</dbReference>
<keyword evidence="2" id="KW-0949">S-adenosyl-L-methionine</keyword>
<dbReference type="InterPro" id="IPR058240">
    <property type="entry name" value="rSAM_sf"/>
</dbReference>
<evidence type="ECO:0000256" key="3">
    <source>
        <dbReference type="ARBA" id="ARBA00022723"/>
    </source>
</evidence>
<dbReference type="AlphaFoldDB" id="X1HVI8"/>
<name>X1HVI8_9ZZZZ</name>
<comment type="cofactor">
    <cofactor evidence="1">
        <name>[4Fe-4S] cluster</name>
        <dbReference type="ChEBI" id="CHEBI:49883"/>
    </cofactor>
</comment>
<dbReference type="EMBL" id="BARU01021779">
    <property type="protein sequence ID" value="GAH49318.1"/>
    <property type="molecule type" value="Genomic_DNA"/>
</dbReference>
<feature type="non-terminal residue" evidence="7">
    <location>
        <position position="256"/>
    </location>
</feature>
<dbReference type="GO" id="GO:0005829">
    <property type="term" value="C:cytosol"/>
    <property type="evidence" value="ECO:0007669"/>
    <property type="project" value="TreeGrafter"/>
</dbReference>
<organism evidence="7">
    <name type="scientific">marine sediment metagenome</name>
    <dbReference type="NCBI Taxonomy" id="412755"/>
    <lineage>
        <taxon>unclassified sequences</taxon>
        <taxon>metagenomes</taxon>
        <taxon>ecological metagenomes</taxon>
    </lineage>
</organism>
<dbReference type="SFLD" id="SFLDG01082">
    <property type="entry name" value="B12-binding_domain_containing"/>
    <property type="match status" value="1"/>
</dbReference>
<sequence>MKILLINLSGVIDDRTPNLGLTSIDAFLHSYGEEVTILDFDFYRDKAKEFLVKSLSWAPDIIGISFLTSSKFTINEGRRIINYFKKNLKKPCLYIAGGIGVNVNPDKFFLENKDIFDIVVFGEGELTIKEIAESIKGKNKEISHIPGLIYKKGDKIIKNQPRPFIKNLDVLPFTNYELFEGFDGIIKTYRLMTSRGCPFNCIFCLNSVLSKRQWRFRSAENVIKEIIEAKEKYSPKLFEIWDDNFALDKKRALDFC</sequence>
<protein>
    <recommendedName>
        <fullName evidence="6">B12-binding domain-containing protein</fullName>
    </recommendedName>
</protein>
<keyword evidence="5" id="KW-0411">Iron-sulfur</keyword>
<keyword evidence="4" id="KW-0408">Iron</keyword>
<dbReference type="Pfam" id="PF02310">
    <property type="entry name" value="B12-binding"/>
    <property type="match status" value="1"/>
</dbReference>
<proteinExistence type="predicted"/>
<evidence type="ECO:0000259" key="6">
    <source>
        <dbReference type="PROSITE" id="PS51332"/>
    </source>
</evidence>
<dbReference type="GO" id="GO:0051536">
    <property type="term" value="F:iron-sulfur cluster binding"/>
    <property type="evidence" value="ECO:0007669"/>
    <property type="project" value="UniProtKB-KW"/>
</dbReference>
<comment type="caution">
    <text evidence="7">The sequence shown here is derived from an EMBL/GenBank/DDBJ whole genome shotgun (WGS) entry which is preliminary data.</text>
</comment>
<dbReference type="PROSITE" id="PS51332">
    <property type="entry name" value="B12_BINDING"/>
    <property type="match status" value="1"/>
</dbReference>
<dbReference type="InterPro" id="IPR007197">
    <property type="entry name" value="rSAM"/>
</dbReference>
<dbReference type="Gene3D" id="3.40.50.280">
    <property type="entry name" value="Cobalamin-binding domain"/>
    <property type="match status" value="1"/>
</dbReference>
<keyword evidence="3" id="KW-0479">Metal-binding</keyword>
<evidence type="ECO:0000313" key="7">
    <source>
        <dbReference type="EMBL" id="GAH49318.1"/>
    </source>
</evidence>
<feature type="domain" description="B12-binding" evidence="6">
    <location>
        <begin position="1"/>
        <end position="142"/>
    </location>
</feature>
<dbReference type="GO" id="GO:0031419">
    <property type="term" value="F:cobalamin binding"/>
    <property type="evidence" value="ECO:0007669"/>
    <property type="project" value="InterPro"/>
</dbReference>
<dbReference type="GO" id="GO:0046872">
    <property type="term" value="F:metal ion binding"/>
    <property type="evidence" value="ECO:0007669"/>
    <property type="project" value="UniProtKB-KW"/>
</dbReference>
<dbReference type="GO" id="GO:0003824">
    <property type="term" value="F:catalytic activity"/>
    <property type="evidence" value="ECO:0007669"/>
    <property type="project" value="InterPro"/>
</dbReference>
<dbReference type="Gene3D" id="3.80.30.20">
    <property type="entry name" value="tm_1862 like domain"/>
    <property type="match status" value="1"/>
</dbReference>
<evidence type="ECO:0000256" key="4">
    <source>
        <dbReference type="ARBA" id="ARBA00023004"/>
    </source>
</evidence>
<reference evidence="7" key="1">
    <citation type="journal article" date="2014" name="Front. Microbiol.">
        <title>High frequency of phylogenetically diverse reductive dehalogenase-homologous genes in deep subseafloor sedimentary metagenomes.</title>
        <authorList>
            <person name="Kawai M."/>
            <person name="Futagami T."/>
            <person name="Toyoda A."/>
            <person name="Takaki Y."/>
            <person name="Nishi S."/>
            <person name="Hori S."/>
            <person name="Arai W."/>
            <person name="Tsubouchi T."/>
            <person name="Morono Y."/>
            <person name="Uchiyama I."/>
            <person name="Ito T."/>
            <person name="Fujiyama A."/>
            <person name="Inagaki F."/>
            <person name="Takami H."/>
        </authorList>
    </citation>
    <scope>NUCLEOTIDE SEQUENCE</scope>
    <source>
        <strain evidence="7">Expedition CK06-06</strain>
    </source>
</reference>
<evidence type="ECO:0000256" key="2">
    <source>
        <dbReference type="ARBA" id="ARBA00022691"/>
    </source>
</evidence>
<dbReference type="SUPFAM" id="SSF102114">
    <property type="entry name" value="Radical SAM enzymes"/>
    <property type="match status" value="1"/>
</dbReference>
<evidence type="ECO:0000256" key="1">
    <source>
        <dbReference type="ARBA" id="ARBA00001966"/>
    </source>
</evidence>
<dbReference type="SFLD" id="SFLDS00029">
    <property type="entry name" value="Radical_SAM"/>
    <property type="match status" value="1"/>
</dbReference>
<dbReference type="InterPro" id="IPR023404">
    <property type="entry name" value="rSAM_horseshoe"/>
</dbReference>